<reference evidence="3" key="1">
    <citation type="journal article" date="2019" name="bioRxiv">
        <title>Genomics, evolutionary history and diagnostics of the Alternaria alternata species group including apple and Asian pear pathotypes.</title>
        <authorList>
            <person name="Armitage A.D."/>
            <person name="Cockerton H.M."/>
            <person name="Sreenivasaprasad S."/>
            <person name="Woodhall J.W."/>
            <person name="Lane C.R."/>
            <person name="Harrison R.J."/>
            <person name="Clarkson J.P."/>
        </authorList>
    </citation>
    <scope>NUCLEOTIDE SEQUENCE [LARGE SCALE GENOMIC DNA]</scope>
    <source>
        <strain evidence="3">FERA 1177</strain>
    </source>
</reference>
<organism evidence="2 3">
    <name type="scientific">Alternaria alternata</name>
    <name type="common">Alternaria rot fungus</name>
    <name type="synonym">Torula alternata</name>
    <dbReference type="NCBI Taxonomy" id="5599"/>
    <lineage>
        <taxon>Eukaryota</taxon>
        <taxon>Fungi</taxon>
        <taxon>Dikarya</taxon>
        <taxon>Ascomycota</taxon>
        <taxon>Pezizomycotina</taxon>
        <taxon>Dothideomycetes</taxon>
        <taxon>Pleosporomycetidae</taxon>
        <taxon>Pleosporales</taxon>
        <taxon>Pleosporineae</taxon>
        <taxon>Pleosporaceae</taxon>
        <taxon>Alternaria</taxon>
        <taxon>Alternaria sect. Alternaria</taxon>
        <taxon>Alternaria alternata complex</taxon>
    </lineage>
</organism>
<sequence length="192" mass="22220">MVVRAQRQKRIRTRAEEQEEDEGEWAIGAHRLASRERQRLPLPIQRDDGSGRFRRSRLVFGDDVSESQIARRVHENGRVEMQGGIDVDCTTEVPSTTFQHTDTRRPVPRPRMTIIDSDTTIKVPLDMQETRQENSQDVSQQRALRVRFDEALRMHSFGGSQYIGRVMDKEYAVLQSPMDEKDQEGGVDKRNV</sequence>
<accession>A0A4Q4NNY8</accession>
<gene>
    <name evidence="2" type="ORF">AA0117_g3518</name>
</gene>
<evidence type="ECO:0000313" key="3">
    <source>
        <dbReference type="Proteomes" id="UP000291422"/>
    </source>
</evidence>
<name>A0A4Q4NNY8_ALTAL</name>
<evidence type="ECO:0000313" key="2">
    <source>
        <dbReference type="EMBL" id="RYN79559.1"/>
    </source>
</evidence>
<dbReference type="EMBL" id="PDXD01000005">
    <property type="protein sequence ID" value="RYN79559.1"/>
    <property type="molecule type" value="Genomic_DNA"/>
</dbReference>
<protein>
    <submittedName>
        <fullName evidence="2">Uncharacterized protein</fullName>
    </submittedName>
</protein>
<evidence type="ECO:0000256" key="1">
    <source>
        <dbReference type="SAM" id="MobiDB-lite"/>
    </source>
</evidence>
<feature type="region of interest" description="Disordered" evidence="1">
    <location>
        <begin position="1"/>
        <end position="23"/>
    </location>
</feature>
<dbReference type="Proteomes" id="UP000291422">
    <property type="component" value="Unassembled WGS sequence"/>
</dbReference>
<feature type="compositionally biased region" description="Basic residues" evidence="1">
    <location>
        <begin position="1"/>
        <end position="12"/>
    </location>
</feature>
<proteinExistence type="predicted"/>
<dbReference type="VEuPathDB" id="FungiDB:CC77DRAFT_1067419"/>
<dbReference type="AlphaFoldDB" id="A0A4Q4NNY8"/>
<comment type="caution">
    <text evidence="2">The sequence shown here is derived from an EMBL/GenBank/DDBJ whole genome shotgun (WGS) entry which is preliminary data.</text>
</comment>